<dbReference type="EMBL" id="FMAF01000025">
    <property type="protein sequence ID" value="SCB47273.1"/>
    <property type="molecule type" value="Genomic_DNA"/>
</dbReference>
<gene>
    <name evidence="2" type="ORF">GA0061101_12524</name>
</gene>
<evidence type="ECO:0000313" key="2">
    <source>
        <dbReference type="EMBL" id="SCB47273.1"/>
    </source>
</evidence>
<keyword evidence="1" id="KW-0812">Transmembrane</keyword>
<evidence type="ECO:0008006" key="4">
    <source>
        <dbReference type="Google" id="ProtNLM"/>
    </source>
</evidence>
<reference evidence="2 3" key="1">
    <citation type="submission" date="2016-08" db="EMBL/GenBank/DDBJ databases">
        <authorList>
            <person name="Seilhamer J.J."/>
        </authorList>
    </citation>
    <scope>NUCLEOTIDE SEQUENCE [LARGE SCALE GENOMIC DNA]</scope>
    <source>
        <strain evidence="2 3">P1-7</strain>
    </source>
</reference>
<name>A0A1C3X4U3_9HYPH</name>
<keyword evidence="1" id="KW-1133">Transmembrane helix</keyword>
<proteinExistence type="predicted"/>
<evidence type="ECO:0000256" key="1">
    <source>
        <dbReference type="SAM" id="Phobius"/>
    </source>
</evidence>
<dbReference type="Proteomes" id="UP000199205">
    <property type="component" value="Unassembled WGS sequence"/>
</dbReference>
<protein>
    <recommendedName>
        <fullName evidence="4">DUF1328 domain-containing protein</fullName>
    </recommendedName>
</protein>
<dbReference type="RefSeq" id="WP_037199397.1">
    <property type="nucleotide sequence ID" value="NZ_FMAF01000025.1"/>
</dbReference>
<feature type="transmembrane region" description="Helical" evidence="1">
    <location>
        <begin position="5"/>
        <end position="22"/>
    </location>
</feature>
<dbReference type="OrthoDB" id="8453239at2"/>
<organism evidence="2 3">
    <name type="scientific">Rhizobium lusitanum</name>
    <dbReference type="NCBI Taxonomy" id="293958"/>
    <lineage>
        <taxon>Bacteria</taxon>
        <taxon>Pseudomonadati</taxon>
        <taxon>Pseudomonadota</taxon>
        <taxon>Alphaproteobacteria</taxon>
        <taxon>Hyphomicrobiales</taxon>
        <taxon>Rhizobiaceae</taxon>
        <taxon>Rhizobium/Agrobacterium group</taxon>
        <taxon>Rhizobium</taxon>
    </lineage>
</organism>
<evidence type="ECO:0000313" key="3">
    <source>
        <dbReference type="Proteomes" id="UP000199205"/>
    </source>
</evidence>
<accession>A0A1C3X4U3</accession>
<dbReference type="AlphaFoldDB" id="A0A1C3X4U3"/>
<sequence length="68" mass="7654">MIGWLVRILMLGAGIVAGWFVPRDQLGYTIVQFVVLLLLVLVISVVLLYFPIHRGRTKRPPPKNLNDG</sequence>
<keyword evidence="1" id="KW-0472">Membrane</keyword>
<feature type="transmembrane region" description="Helical" evidence="1">
    <location>
        <begin position="28"/>
        <end position="50"/>
    </location>
</feature>